<feature type="compositionally biased region" description="Polar residues" evidence="1">
    <location>
        <begin position="166"/>
        <end position="180"/>
    </location>
</feature>
<reference evidence="3" key="1">
    <citation type="journal article" date="2019" name="Int. J. Syst. Evol. Microbiol.">
        <title>The Global Catalogue of Microorganisms (GCM) 10K type strain sequencing project: providing services to taxonomists for standard genome sequencing and annotation.</title>
        <authorList>
            <consortium name="The Broad Institute Genomics Platform"/>
            <consortium name="The Broad Institute Genome Sequencing Center for Infectious Disease"/>
            <person name="Wu L."/>
            <person name="Ma J."/>
        </authorList>
    </citation>
    <scope>NUCLEOTIDE SEQUENCE [LARGE SCALE GENOMIC DNA]</scope>
    <source>
        <strain evidence="3">CGMCC 4.7349</strain>
    </source>
</reference>
<organism evidence="2 3">
    <name type="scientific">Streptomyces lasiicapitis</name>
    <dbReference type="NCBI Taxonomy" id="1923961"/>
    <lineage>
        <taxon>Bacteria</taxon>
        <taxon>Bacillati</taxon>
        <taxon>Actinomycetota</taxon>
        <taxon>Actinomycetes</taxon>
        <taxon>Kitasatosporales</taxon>
        <taxon>Streptomycetaceae</taxon>
        <taxon>Streptomyces</taxon>
    </lineage>
</organism>
<keyword evidence="3" id="KW-1185">Reference proteome</keyword>
<proteinExistence type="predicted"/>
<evidence type="ECO:0000256" key="1">
    <source>
        <dbReference type="SAM" id="MobiDB-lite"/>
    </source>
</evidence>
<evidence type="ECO:0000313" key="3">
    <source>
        <dbReference type="Proteomes" id="UP000656881"/>
    </source>
</evidence>
<accession>A0ABQ2M9S3</accession>
<sequence length="180" mass="19118">MVFRTHGHHDATGLGTPQQDRAEARTAPAAQGQDNGHDPPASDEFELILQALQQRTPGSTTPVGTTVDTPDGVTDKLARHGSAPVQLPTATRHGTPAFERKPSRPQPAPDTLKSTNPRTTTEAPRHTRHTAAHTKPEHPAIPPPLPPHHVSPAPTATRPKAGETTPPHTGHTSGNNHINE</sequence>
<comment type="caution">
    <text evidence="2">The sequence shown here is derived from an EMBL/GenBank/DDBJ whole genome shotgun (WGS) entry which is preliminary data.</text>
</comment>
<feature type="compositionally biased region" description="Pro residues" evidence="1">
    <location>
        <begin position="139"/>
        <end position="149"/>
    </location>
</feature>
<feature type="compositionally biased region" description="Low complexity" evidence="1">
    <location>
        <begin position="56"/>
        <end position="72"/>
    </location>
</feature>
<dbReference type="EMBL" id="BMNG01000010">
    <property type="protein sequence ID" value="GGO48581.1"/>
    <property type="molecule type" value="Genomic_DNA"/>
</dbReference>
<evidence type="ECO:0000313" key="2">
    <source>
        <dbReference type="EMBL" id="GGO48581.1"/>
    </source>
</evidence>
<name>A0ABQ2M9S3_9ACTN</name>
<feature type="compositionally biased region" description="Polar residues" evidence="1">
    <location>
        <begin position="112"/>
        <end position="122"/>
    </location>
</feature>
<gene>
    <name evidence="2" type="ORF">GCM10012286_44510</name>
</gene>
<dbReference type="Proteomes" id="UP000656881">
    <property type="component" value="Unassembled WGS sequence"/>
</dbReference>
<feature type="region of interest" description="Disordered" evidence="1">
    <location>
        <begin position="1"/>
        <end position="180"/>
    </location>
</feature>
<protein>
    <submittedName>
        <fullName evidence="2">Uncharacterized protein</fullName>
    </submittedName>
</protein>